<dbReference type="AlphaFoldDB" id="A0A1E5XQF0"/>
<dbReference type="RefSeq" id="WP_069910001.1">
    <property type="nucleotide sequence ID" value="NZ_LAJE02000185.1"/>
</dbReference>
<dbReference type="OrthoDB" id="8094111at2"/>
<evidence type="ECO:0000313" key="1">
    <source>
        <dbReference type="EMBL" id="OEO30809.1"/>
    </source>
</evidence>
<sequence length="76" mass="8357">MSDLTLNEAIDNIYTSLRENNADIDVHIAALKAAMAKEGAKEAVFDPAKLAQNNRQGRKTMQSYFKKRGVAVGFKA</sequence>
<dbReference type="EMBL" id="LAJE02000185">
    <property type="protein sequence ID" value="OEO30809.1"/>
    <property type="molecule type" value="Genomic_DNA"/>
</dbReference>
<reference evidence="1 2" key="1">
    <citation type="journal article" date="2015" name="Genome Announc.">
        <title>Genome Assemblies of Three Soil-Associated Devosia species: D. insulae, D. limi, and D. soli.</title>
        <authorList>
            <person name="Hassan Y.I."/>
            <person name="Lepp D."/>
            <person name="Zhou T."/>
        </authorList>
    </citation>
    <scope>NUCLEOTIDE SEQUENCE [LARGE SCALE GENOMIC DNA]</scope>
    <source>
        <strain evidence="1 2">DS-56</strain>
    </source>
</reference>
<accession>A0A1E5XQF0</accession>
<name>A0A1E5XQF0_9HYPH</name>
<organism evidence="1 2">
    <name type="scientific">Devosia insulae DS-56</name>
    <dbReference type="NCBI Taxonomy" id="1116389"/>
    <lineage>
        <taxon>Bacteria</taxon>
        <taxon>Pseudomonadati</taxon>
        <taxon>Pseudomonadota</taxon>
        <taxon>Alphaproteobacteria</taxon>
        <taxon>Hyphomicrobiales</taxon>
        <taxon>Devosiaceae</taxon>
        <taxon>Devosia</taxon>
    </lineage>
</organism>
<gene>
    <name evidence="1" type="ORF">VW23_019395</name>
</gene>
<evidence type="ECO:0000313" key="2">
    <source>
        <dbReference type="Proteomes" id="UP000095463"/>
    </source>
</evidence>
<keyword evidence="2" id="KW-1185">Reference proteome</keyword>
<dbReference type="Proteomes" id="UP000095463">
    <property type="component" value="Unassembled WGS sequence"/>
</dbReference>
<comment type="caution">
    <text evidence="1">The sequence shown here is derived from an EMBL/GenBank/DDBJ whole genome shotgun (WGS) entry which is preliminary data.</text>
</comment>
<proteinExistence type="predicted"/>
<protein>
    <submittedName>
        <fullName evidence="1">Uncharacterized protein</fullName>
    </submittedName>
</protein>